<organism evidence="3">
    <name type="scientific">Caenorhabditis remanei</name>
    <name type="common">Caenorhabditis vulgaris</name>
    <dbReference type="NCBI Taxonomy" id="31234"/>
    <lineage>
        <taxon>Eukaryota</taxon>
        <taxon>Metazoa</taxon>
        <taxon>Ecdysozoa</taxon>
        <taxon>Nematoda</taxon>
        <taxon>Chromadorea</taxon>
        <taxon>Rhabditida</taxon>
        <taxon>Rhabditina</taxon>
        <taxon>Rhabditomorpha</taxon>
        <taxon>Rhabditoidea</taxon>
        <taxon>Rhabditidae</taxon>
        <taxon>Peloderinae</taxon>
        <taxon>Caenorhabditis</taxon>
    </lineage>
</organism>
<dbReference type="InParanoid" id="E3NNU6"/>
<protein>
    <submittedName>
        <fullName evidence="2">Uncharacterized protein</fullName>
    </submittedName>
</protein>
<reference evidence="2" key="1">
    <citation type="submission" date="2007-07" db="EMBL/GenBank/DDBJ databases">
        <title>PCAP assembly of the Caenorhabditis remanei genome.</title>
        <authorList>
            <consortium name="The Caenorhabditis remanei Sequencing Consortium"/>
            <person name="Wilson R.K."/>
        </authorList>
    </citation>
    <scope>NUCLEOTIDE SEQUENCE [LARGE SCALE GENOMIC DNA]</scope>
    <source>
        <strain evidence="2">PB4641</strain>
    </source>
</reference>
<feature type="region of interest" description="Disordered" evidence="1">
    <location>
        <begin position="1"/>
        <end position="28"/>
    </location>
</feature>
<evidence type="ECO:0000313" key="3">
    <source>
        <dbReference type="Proteomes" id="UP000008281"/>
    </source>
</evidence>
<dbReference type="STRING" id="31234.E3NNU6"/>
<dbReference type="eggNOG" id="KOG0161">
    <property type="taxonomic scope" value="Eukaryota"/>
</dbReference>
<feature type="non-terminal residue" evidence="2">
    <location>
        <position position="1"/>
    </location>
</feature>
<gene>
    <name evidence="2" type="ORF">CRE_12397</name>
</gene>
<dbReference type="OrthoDB" id="312459at2759"/>
<dbReference type="AlphaFoldDB" id="E3NNU6"/>
<evidence type="ECO:0000313" key="2">
    <source>
        <dbReference type="EMBL" id="EFP11736.1"/>
    </source>
</evidence>
<sequence length="188" mass="21991">EKESLQTTLRKQTNQLQETTRQFNSAQKNADNLALRLKKALADCDEWKKKHEESINESKTEILAERKRAMDRAEASEKETELKQSRMATIESAKSALSGELARTQAELDRCRQIIVQLEENIKSQETLGNSFERHQSNLNFEIENLRDENCALKAKIRRQYKQIELLTQQDETNDELNHFENKTERLL</sequence>
<accession>E3NNU6</accession>
<evidence type="ECO:0000256" key="1">
    <source>
        <dbReference type="SAM" id="MobiDB-lite"/>
    </source>
</evidence>
<name>E3NNU6_CAERE</name>
<dbReference type="Proteomes" id="UP000008281">
    <property type="component" value="Unassembled WGS sequence"/>
</dbReference>
<keyword evidence="3" id="KW-1185">Reference proteome</keyword>
<proteinExistence type="predicted"/>
<dbReference type="HOGENOM" id="CLU_000192_7_2_1"/>
<dbReference type="EMBL" id="DS269263">
    <property type="protein sequence ID" value="EFP11736.1"/>
    <property type="molecule type" value="Genomic_DNA"/>
</dbReference>